<dbReference type="GO" id="GO:0008233">
    <property type="term" value="F:peptidase activity"/>
    <property type="evidence" value="ECO:0007669"/>
    <property type="project" value="UniProtKB-KW"/>
</dbReference>
<dbReference type="RefSeq" id="WP_109037473.1">
    <property type="nucleotide sequence ID" value="NZ_CP029210.1"/>
</dbReference>
<evidence type="ECO:0000256" key="2">
    <source>
        <dbReference type="ARBA" id="ARBA00022475"/>
    </source>
</evidence>
<evidence type="ECO:0000256" key="3">
    <source>
        <dbReference type="ARBA" id="ARBA00022670"/>
    </source>
</evidence>
<evidence type="ECO:0000256" key="4">
    <source>
        <dbReference type="ARBA" id="ARBA00022692"/>
    </source>
</evidence>
<evidence type="ECO:0000313" key="9">
    <source>
        <dbReference type="EMBL" id="AWI54479.1"/>
    </source>
</evidence>
<dbReference type="InterPro" id="IPR013426">
    <property type="entry name" value="EpsH-like"/>
</dbReference>
<evidence type="ECO:0000256" key="6">
    <source>
        <dbReference type="ARBA" id="ARBA00022989"/>
    </source>
</evidence>
<feature type="transmembrane region" description="Helical" evidence="8">
    <location>
        <begin position="103"/>
        <end position="124"/>
    </location>
</feature>
<feature type="transmembrane region" description="Helical" evidence="8">
    <location>
        <begin position="77"/>
        <end position="96"/>
    </location>
</feature>
<dbReference type="NCBIfam" id="TIGR03113">
    <property type="entry name" value="exosort_XrtB"/>
    <property type="match status" value="1"/>
</dbReference>
<dbReference type="InterPro" id="IPR019127">
    <property type="entry name" value="Exosortase"/>
</dbReference>
<feature type="transmembrane region" description="Helical" evidence="8">
    <location>
        <begin position="263"/>
        <end position="287"/>
    </location>
</feature>
<keyword evidence="4 8" id="KW-0812">Transmembrane</keyword>
<dbReference type="OrthoDB" id="597443at2"/>
<comment type="subcellular location">
    <subcellularLocation>
        <location evidence="1">Cell membrane</location>
        <topology evidence="1">Multi-pass membrane protein</topology>
    </subcellularLocation>
</comment>
<proteinExistence type="predicted"/>
<dbReference type="GO" id="GO:0006508">
    <property type="term" value="P:proteolysis"/>
    <property type="evidence" value="ECO:0007669"/>
    <property type="project" value="UniProtKB-KW"/>
</dbReference>
<dbReference type="Pfam" id="PF09721">
    <property type="entry name" value="Exosortase_EpsH"/>
    <property type="match status" value="1"/>
</dbReference>
<feature type="transmembrane region" description="Helical" evidence="8">
    <location>
        <begin position="20"/>
        <end position="36"/>
    </location>
</feature>
<feature type="transmembrane region" description="Helical" evidence="8">
    <location>
        <begin position="189"/>
        <end position="211"/>
    </location>
</feature>
<feature type="transmembrane region" description="Helical" evidence="8">
    <location>
        <begin position="130"/>
        <end position="153"/>
    </location>
</feature>
<keyword evidence="3" id="KW-0645">Protease</keyword>
<dbReference type="NCBIfam" id="TIGR02602">
    <property type="entry name" value="8TM_EpsH"/>
    <property type="match status" value="1"/>
</dbReference>
<name>A0A2U8FTU7_9BURK</name>
<evidence type="ECO:0000256" key="1">
    <source>
        <dbReference type="ARBA" id="ARBA00004651"/>
    </source>
</evidence>
<dbReference type="InterPro" id="IPR017544">
    <property type="entry name" value="Exosortase-2"/>
</dbReference>
<dbReference type="AlphaFoldDB" id="A0A2U8FTU7"/>
<feature type="transmembrane region" description="Helical" evidence="8">
    <location>
        <begin position="223"/>
        <end position="251"/>
    </location>
</feature>
<dbReference type="Proteomes" id="UP000244892">
    <property type="component" value="Chromosome"/>
</dbReference>
<keyword evidence="7 8" id="KW-0472">Membrane</keyword>
<dbReference type="NCBIfam" id="TIGR04178">
    <property type="entry name" value="exo_archaeo"/>
    <property type="match status" value="1"/>
</dbReference>
<reference evidence="9 10" key="1">
    <citation type="submission" date="2018-05" db="EMBL/GenBank/DDBJ databases">
        <title>complete genome sequence of Aquabacterium olei NBRC 110486.</title>
        <authorList>
            <person name="Tang B."/>
            <person name="Chang J."/>
            <person name="Zhang L."/>
            <person name="Yang H."/>
        </authorList>
    </citation>
    <scope>NUCLEOTIDE SEQUENCE [LARGE SCALE GENOMIC DNA]</scope>
    <source>
        <strain evidence="9 10">NBRC 110486</strain>
    </source>
</reference>
<keyword evidence="6 8" id="KW-1133">Transmembrane helix</keyword>
<organism evidence="9 10">
    <name type="scientific">Aquabacterium olei</name>
    <dbReference type="NCBI Taxonomy" id="1296669"/>
    <lineage>
        <taxon>Bacteria</taxon>
        <taxon>Pseudomonadati</taxon>
        <taxon>Pseudomonadota</taxon>
        <taxon>Betaproteobacteria</taxon>
        <taxon>Burkholderiales</taxon>
        <taxon>Aquabacterium</taxon>
    </lineage>
</organism>
<sequence>MNAPPLTHTPWRADPRAVRWAPALAGLALLIMYLPTYRALDQFVWGLVGQGHGPVMLALVLWLAWQRYPKLATLEGPPATLAGSLLLLLGGLIYVVGRSQDVLFLDAISQIPVLMGVLLLLWGWQGLKTMWFPLFFMLFLVPVPGSIVDVVTAPLKMGVSYVAEHILYALGYPIGRMGVTLHIGPYQLFVADACAGLNSIFALEAIGVFYMSVVQHTSRLRNILLAALIIPISFASNVLRVMALVLITYYFGDEVGQGFVHDFAGILLFLVATCLTIGTDSVLGLFFGRDKSREPT</sequence>
<dbReference type="EMBL" id="CP029210">
    <property type="protein sequence ID" value="AWI54479.1"/>
    <property type="molecule type" value="Genomic_DNA"/>
</dbReference>
<protein>
    <submittedName>
        <fullName evidence="9">Exosortase B</fullName>
    </submittedName>
</protein>
<evidence type="ECO:0000256" key="8">
    <source>
        <dbReference type="SAM" id="Phobius"/>
    </source>
</evidence>
<evidence type="ECO:0000256" key="5">
    <source>
        <dbReference type="ARBA" id="ARBA00022801"/>
    </source>
</evidence>
<evidence type="ECO:0000256" key="7">
    <source>
        <dbReference type="ARBA" id="ARBA00023136"/>
    </source>
</evidence>
<dbReference type="GO" id="GO:0005886">
    <property type="term" value="C:plasma membrane"/>
    <property type="evidence" value="ECO:0007669"/>
    <property type="project" value="UniProtKB-SubCell"/>
</dbReference>
<dbReference type="InterPro" id="IPR026392">
    <property type="entry name" value="Exo/Archaeosortase_dom"/>
</dbReference>
<keyword evidence="10" id="KW-1185">Reference proteome</keyword>
<accession>A0A2U8FTU7</accession>
<evidence type="ECO:0000313" key="10">
    <source>
        <dbReference type="Proteomes" id="UP000244892"/>
    </source>
</evidence>
<keyword evidence="5" id="KW-0378">Hydrolase</keyword>
<feature type="transmembrane region" description="Helical" evidence="8">
    <location>
        <begin position="43"/>
        <end position="65"/>
    </location>
</feature>
<keyword evidence="2" id="KW-1003">Cell membrane</keyword>
<gene>
    <name evidence="9" type="primary">xrtB</name>
    <name evidence="9" type="ORF">DEH84_14385</name>
</gene>
<dbReference type="KEGG" id="aon:DEH84_14385"/>